<dbReference type="RefSeq" id="WP_381171764.1">
    <property type="nucleotide sequence ID" value="NZ_JBHSFK010000008.1"/>
</dbReference>
<comment type="caution">
    <text evidence="3">The sequence shown here is derived from an EMBL/GenBank/DDBJ whole genome shotgun (WGS) entry which is preliminary data.</text>
</comment>
<keyword evidence="2" id="KW-0472">Membrane</keyword>
<evidence type="ECO:0000313" key="3">
    <source>
        <dbReference type="EMBL" id="MFC4500732.1"/>
    </source>
</evidence>
<keyword evidence="2" id="KW-1133">Transmembrane helix</keyword>
<reference evidence="4" key="1">
    <citation type="journal article" date="2019" name="Int. J. Syst. Evol. Microbiol.">
        <title>The Global Catalogue of Microorganisms (GCM) 10K type strain sequencing project: providing services to taxonomists for standard genome sequencing and annotation.</title>
        <authorList>
            <consortium name="The Broad Institute Genomics Platform"/>
            <consortium name="The Broad Institute Genome Sequencing Center for Infectious Disease"/>
            <person name="Wu L."/>
            <person name="Ma J."/>
        </authorList>
    </citation>
    <scope>NUCLEOTIDE SEQUENCE [LARGE SCALE GENOMIC DNA]</scope>
    <source>
        <strain evidence="4">CGMCC 4.7177</strain>
    </source>
</reference>
<evidence type="ECO:0000256" key="2">
    <source>
        <dbReference type="SAM" id="Phobius"/>
    </source>
</evidence>
<keyword evidence="4" id="KW-1185">Reference proteome</keyword>
<name>A0ABV9AMT9_9ACTN</name>
<feature type="transmembrane region" description="Helical" evidence="2">
    <location>
        <begin position="110"/>
        <end position="126"/>
    </location>
</feature>
<evidence type="ECO:0000313" key="4">
    <source>
        <dbReference type="Proteomes" id="UP001595839"/>
    </source>
</evidence>
<feature type="transmembrane region" description="Helical" evidence="2">
    <location>
        <begin position="72"/>
        <end position="90"/>
    </location>
</feature>
<feature type="region of interest" description="Disordered" evidence="1">
    <location>
        <begin position="1"/>
        <end position="21"/>
    </location>
</feature>
<evidence type="ECO:0000256" key="1">
    <source>
        <dbReference type="SAM" id="MobiDB-lite"/>
    </source>
</evidence>
<sequence>MPSTARALENPGMTPRNTAPVSAEETATSFVAHWTTSSVAALSLLVPAALAAGCLLWQSARKLTNGRRRGTVADWVAAIAAVGCTAYSASTSWRFAADYLDMHNTVERCAFFAIGELAMIANAVIARQNLHGPRQAAGLPAVLIWVLAAVLTVPAYAEYGLVSGTWNGFFGPVMAAAMWHLAMGTERRHRTPGTDRPREAFTASAPTV</sequence>
<gene>
    <name evidence="3" type="ORF">ACFPIH_14570</name>
</gene>
<dbReference type="Proteomes" id="UP001595839">
    <property type="component" value="Unassembled WGS sequence"/>
</dbReference>
<dbReference type="EMBL" id="JBHSFK010000008">
    <property type="protein sequence ID" value="MFC4500732.1"/>
    <property type="molecule type" value="Genomic_DNA"/>
</dbReference>
<feature type="region of interest" description="Disordered" evidence="1">
    <location>
        <begin position="187"/>
        <end position="208"/>
    </location>
</feature>
<accession>A0ABV9AMT9</accession>
<proteinExistence type="predicted"/>
<keyword evidence="2" id="KW-0812">Transmembrane</keyword>
<feature type="transmembrane region" description="Helical" evidence="2">
    <location>
        <begin position="163"/>
        <end position="182"/>
    </location>
</feature>
<organism evidence="3 4">
    <name type="scientific">Streptomyces vulcanius</name>
    <dbReference type="NCBI Taxonomy" id="1441876"/>
    <lineage>
        <taxon>Bacteria</taxon>
        <taxon>Bacillati</taxon>
        <taxon>Actinomycetota</taxon>
        <taxon>Actinomycetes</taxon>
        <taxon>Kitasatosporales</taxon>
        <taxon>Streptomycetaceae</taxon>
        <taxon>Streptomyces</taxon>
    </lineage>
</organism>
<feature type="transmembrane region" description="Helical" evidence="2">
    <location>
        <begin position="39"/>
        <end position="60"/>
    </location>
</feature>
<protein>
    <submittedName>
        <fullName evidence="3">Uncharacterized protein</fullName>
    </submittedName>
</protein>
<feature type="transmembrane region" description="Helical" evidence="2">
    <location>
        <begin position="138"/>
        <end position="157"/>
    </location>
</feature>